<sequence>MKAQLWGPGPKGAEKAGVCPQLQETVKCTQECASDSECAGNLKCCRAACSSVCSAPNEKQGSCPPIRANFPQLGLCYDQCQVDSQCSGQMKCCRNGCGRMSCLTPKF</sequence>
<protein>
    <recommendedName>
        <fullName evidence="8">WAP four-disulfide core domain protein 2</fullName>
    </recommendedName>
</protein>
<keyword evidence="11" id="KW-1185">Reference proteome</keyword>
<dbReference type="SMART" id="SM00217">
    <property type="entry name" value="WAP"/>
    <property type="match status" value="2"/>
</dbReference>
<comment type="subcellular location">
    <subcellularLocation>
        <location evidence="1">Secreted</location>
    </subcellularLocation>
</comment>
<keyword evidence="9" id="KW-0062">Aspartic protease inhibitor</keyword>
<keyword evidence="5" id="KW-0677">Repeat</keyword>
<reference evidence="12" key="1">
    <citation type="submission" date="2025-08" db="UniProtKB">
        <authorList>
            <consortium name="RefSeq"/>
        </authorList>
    </citation>
    <scope>IDENTIFICATION</scope>
</reference>
<keyword evidence="2" id="KW-0964">Secreted</keyword>
<evidence type="ECO:0000256" key="9">
    <source>
        <dbReference type="ARBA" id="ARBA00043261"/>
    </source>
</evidence>
<proteinExistence type="predicted"/>
<dbReference type="PROSITE" id="PS51390">
    <property type="entry name" value="WAP"/>
    <property type="match status" value="2"/>
</dbReference>
<dbReference type="Proteomes" id="UP000694923">
    <property type="component" value="Unplaced"/>
</dbReference>
<dbReference type="InterPro" id="IPR050514">
    <property type="entry name" value="WAP_four-disulfide_core"/>
</dbReference>
<dbReference type="Gene3D" id="4.10.75.10">
    <property type="entry name" value="Elafin-like"/>
    <property type="match status" value="2"/>
</dbReference>
<dbReference type="PANTHER" id="PTHR19441">
    <property type="entry name" value="WHEY ACDIC PROTEIN WAP"/>
    <property type="match status" value="1"/>
</dbReference>
<name>A0ABM0RU25_GALVR</name>
<comment type="subunit">
    <text evidence="7">Homotrimer; disulfide-linked.</text>
</comment>
<keyword evidence="4" id="KW-0732">Signal</keyword>
<evidence type="ECO:0000256" key="7">
    <source>
        <dbReference type="ARBA" id="ARBA00038536"/>
    </source>
</evidence>
<organism evidence="11 12">
    <name type="scientific">Galeopterus variegatus</name>
    <name type="common">Malayan flying lemur</name>
    <name type="synonym">Cynocephalus variegatus</name>
    <dbReference type="NCBI Taxonomy" id="482537"/>
    <lineage>
        <taxon>Eukaryota</taxon>
        <taxon>Metazoa</taxon>
        <taxon>Chordata</taxon>
        <taxon>Craniata</taxon>
        <taxon>Vertebrata</taxon>
        <taxon>Euteleostomi</taxon>
        <taxon>Mammalia</taxon>
        <taxon>Eutheria</taxon>
        <taxon>Euarchontoglires</taxon>
        <taxon>Dermoptera</taxon>
        <taxon>Cynocephalidae</taxon>
        <taxon>Galeopterus</taxon>
    </lineage>
</organism>
<evidence type="ECO:0000256" key="5">
    <source>
        <dbReference type="ARBA" id="ARBA00022737"/>
    </source>
</evidence>
<evidence type="ECO:0000256" key="2">
    <source>
        <dbReference type="ARBA" id="ARBA00022525"/>
    </source>
</evidence>
<gene>
    <name evidence="12" type="primary">WFDC2</name>
</gene>
<dbReference type="RefSeq" id="XP_008584116.1">
    <property type="nucleotide sequence ID" value="XM_008585894.1"/>
</dbReference>
<dbReference type="Pfam" id="PF00095">
    <property type="entry name" value="WAP"/>
    <property type="match status" value="2"/>
</dbReference>
<feature type="domain" description="WAP" evidence="10">
    <location>
        <begin position="56"/>
        <end position="106"/>
    </location>
</feature>
<keyword evidence="6" id="KW-1015">Disulfide bond</keyword>
<evidence type="ECO:0000313" key="12">
    <source>
        <dbReference type="RefSeq" id="XP_008584116.1"/>
    </source>
</evidence>
<dbReference type="CDD" id="cd00199">
    <property type="entry name" value="WAP"/>
    <property type="match status" value="1"/>
</dbReference>
<evidence type="ECO:0000313" key="11">
    <source>
        <dbReference type="Proteomes" id="UP000694923"/>
    </source>
</evidence>
<dbReference type="PANTHER" id="PTHR19441:SF34">
    <property type="entry name" value="WAP FOUR-DISULFIDE CORE DOMAIN PROTEIN 2"/>
    <property type="match status" value="1"/>
</dbReference>
<evidence type="ECO:0000256" key="8">
    <source>
        <dbReference type="ARBA" id="ARBA00040032"/>
    </source>
</evidence>
<evidence type="ECO:0000256" key="1">
    <source>
        <dbReference type="ARBA" id="ARBA00004613"/>
    </source>
</evidence>
<evidence type="ECO:0000256" key="4">
    <source>
        <dbReference type="ARBA" id="ARBA00022729"/>
    </source>
</evidence>
<dbReference type="SUPFAM" id="SSF57256">
    <property type="entry name" value="Elafin-like"/>
    <property type="match status" value="2"/>
</dbReference>
<evidence type="ECO:0000259" key="10">
    <source>
        <dbReference type="PROSITE" id="PS51390"/>
    </source>
</evidence>
<dbReference type="PRINTS" id="PR00003">
    <property type="entry name" value="4DISULPHCORE"/>
</dbReference>
<accession>A0ABM0RU25</accession>
<dbReference type="InterPro" id="IPR036645">
    <property type="entry name" value="Elafin-like_sf"/>
</dbReference>
<feature type="domain" description="WAP" evidence="10">
    <location>
        <begin position="12"/>
        <end position="53"/>
    </location>
</feature>
<dbReference type="GeneID" id="103601478"/>
<evidence type="ECO:0000256" key="3">
    <source>
        <dbReference type="ARBA" id="ARBA00022690"/>
    </source>
</evidence>
<evidence type="ECO:0000256" key="6">
    <source>
        <dbReference type="ARBA" id="ARBA00023157"/>
    </source>
</evidence>
<keyword evidence="3" id="KW-0646">Protease inhibitor</keyword>
<dbReference type="InterPro" id="IPR008197">
    <property type="entry name" value="WAP_dom"/>
</dbReference>